<dbReference type="GO" id="GO:0005524">
    <property type="term" value="F:ATP binding"/>
    <property type="evidence" value="ECO:0007669"/>
    <property type="project" value="UniProtKB-KW"/>
</dbReference>
<dbReference type="eggNOG" id="COG2274">
    <property type="taxonomic scope" value="Bacteria"/>
</dbReference>
<dbReference type="GO" id="GO:0015421">
    <property type="term" value="F:ABC-type oligopeptide transporter activity"/>
    <property type="evidence" value="ECO:0007669"/>
    <property type="project" value="TreeGrafter"/>
</dbReference>
<proteinExistence type="predicted"/>
<evidence type="ECO:0000256" key="6">
    <source>
        <dbReference type="ARBA" id="ARBA00023136"/>
    </source>
</evidence>
<dbReference type="InterPro" id="IPR025662">
    <property type="entry name" value="Sigma_54_int_dom_ATP-bd_1"/>
</dbReference>
<evidence type="ECO:0000256" key="3">
    <source>
        <dbReference type="ARBA" id="ARBA00022741"/>
    </source>
</evidence>
<comment type="caution">
    <text evidence="10">The sequence shown here is derived from an EMBL/GenBank/DDBJ whole genome shotgun (WGS) entry which is preliminary data.</text>
</comment>
<feature type="transmembrane region" description="Helical" evidence="7">
    <location>
        <begin position="139"/>
        <end position="157"/>
    </location>
</feature>
<evidence type="ECO:0000259" key="8">
    <source>
        <dbReference type="PROSITE" id="PS50893"/>
    </source>
</evidence>
<keyword evidence="2 7" id="KW-0812">Transmembrane</keyword>
<dbReference type="InterPro" id="IPR003439">
    <property type="entry name" value="ABC_transporter-like_ATP-bd"/>
</dbReference>
<dbReference type="Pfam" id="PF00005">
    <property type="entry name" value="ABC_tran"/>
    <property type="match status" value="1"/>
</dbReference>
<sequence>MKIVNPALTPMRRFAKLLREEKRDVYAIYFYAILNGAVALILPLGIQALFNFILGGRVSTSWMILVAVVAAGIAFSGFLQISQLYLTEKLQQRIFTKSALSFAYRFPRLKLDELQNKFPPELVNRFFDTLNLQKGTAKLLIDLPTALLQVFFGLILLAFYHPYFILFGFILILLVFIVFYFTSPKGMETALKESSAKYNVAFWLEEIARALPSFKLSGNSKLPLLKVDFLLQKYVDFRNKHFKVLMFQYKVLIVFKVLIVTTLLGVGSLLLINEEISIGQFVAAEIIIILVIGSVEKLILSLEVVYDTLTAVEKVGLIMDIPIEKQTGTEKAITKTDHGLKFEAKNLSYKSNDNNLEILDNLNFVIHAGEKVVITGESGSGKSTLLHLLSGLFENYTGKIIINDLPLDVLDVNKIRGYIGESFDHQSIFHGTIRENITLGKEVTESKLREIVEIVGLTDYIYHLPGDMDTVLMPEARGLSKNLLRKIIISRCLVGMPRAILLEDLWSALNVQADPIIDYIFKGDWTTFFISNDEELMMRADKIIVMDKGKINFIGSSAQYKDFKNGN</sequence>
<keyword evidence="11" id="KW-1185">Reference proteome</keyword>
<dbReference type="PROSITE" id="PS50929">
    <property type="entry name" value="ABC_TM1F"/>
    <property type="match status" value="1"/>
</dbReference>
<dbReference type="SMART" id="SM00382">
    <property type="entry name" value="AAA"/>
    <property type="match status" value="1"/>
</dbReference>
<evidence type="ECO:0000256" key="1">
    <source>
        <dbReference type="ARBA" id="ARBA00004651"/>
    </source>
</evidence>
<feature type="transmembrane region" description="Helical" evidence="7">
    <location>
        <begin position="251"/>
        <end position="272"/>
    </location>
</feature>
<accession>A0A074LF89</accession>
<dbReference type="InterPro" id="IPR027417">
    <property type="entry name" value="P-loop_NTPase"/>
</dbReference>
<feature type="transmembrane region" description="Helical" evidence="7">
    <location>
        <begin position="26"/>
        <end position="50"/>
    </location>
</feature>
<evidence type="ECO:0000256" key="5">
    <source>
        <dbReference type="ARBA" id="ARBA00022989"/>
    </source>
</evidence>
<dbReference type="Pfam" id="PF00664">
    <property type="entry name" value="ABC_membrane"/>
    <property type="match status" value="1"/>
</dbReference>
<dbReference type="EMBL" id="JMIH01000024">
    <property type="protein sequence ID" value="KEO72452.1"/>
    <property type="molecule type" value="Genomic_DNA"/>
</dbReference>
<evidence type="ECO:0000313" key="10">
    <source>
        <dbReference type="EMBL" id="KEO72452.1"/>
    </source>
</evidence>
<feature type="transmembrane region" description="Helical" evidence="7">
    <location>
        <begin position="163"/>
        <end position="182"/>
    </location>
</feature>
<dbReference type="STRING" id="1048983.EL17_17075"/>
<dbReference type="InterPro" id="IPR036640">
    <property type="entry name" value="ABC1_TM_sf"/>
</dbReference>
<comment type="subcellular location">
    <subcellularLocation>
        <location evidence="1">Cell membrane</location>
        <topology evidence="1">Multi-pass membrane protein</topology>
    </subcellularLocation>
</comment>
<dbReference type="PANTHER" id="PTHR43394:SF4">
    <property type="entry name" value="TOXIN SECRETION ABC TRANSPORTER ATP-BINDING PROTEIN"/>
    <property type="match status" value="1"/>
</dbReference>
<gene>
    <name evidence="10" type="ORF">EL17_17075</name>
</gene>
<feature type="domain" description="ABC transporter" evidence="8">
    <location>
        <begin position="342"/>
        <end position="567"/>
    </location>
</feature>
<name>A0A074LF89_9BACT</name>
<dbReference type="PROSITE" id="PS50893">
    <property type="entry name" value="ABC_TRANSPORTER_2"/>
    <property type="match status" value="1"/>
</dbReference>
<dbReference type="AlphaFoldDB" id="A0A074LF89"/>
<dbReference type="OrthoDB" id="311344at2"/>
<dbReference type="SUPFAM" id="SSF52540">
    <property type="entry name" value="P-loop containing nucleoside triphosphate hydrolases"/>
    <property type="match status" value="1"/>
</dbReference>
<organism evidence="10 11">
    <name type="scientific">Anditalea andensis</name>
    <dbReference type="NCBI Taxonomy" id="1048983"/>
    <lineage>
        <taxon>Bacteria</taxon>
        <taxon>Pseudomonadati</taxon>
        <taxon>Bacteroidota</taxon>
        <taxon>Cytophagia</taxon>
        <taxon>Cytophagales</taxon>
        <taxon>Cytophagaceae</taxon>
        <taxon>Anditalea</taxon>
    </lineage>
</organism>
<dbReference type="GO" id="GO:0016887">
    <property type="term" value="F:ATP hydrolysis activity"/>
    <property type="evidence" value="ECO:0007669"/>
    <property type="project" value="InterPro"/>
</dbReference>
<dbReference type="InterPro" id="IPR011527">
    <property type="entry name" value="ABC1_TM_dom"/>
</dbReference>
<dbReference type="InterPro" id="IPR003593">
    <property type="entry name" value="AAA+_ATPase"/>
</dbReference>
<dbReference type="RefSeq" id="WP_035076999.1">
    <property type="nucleotide sequence ID" value="NZ_JMIH01000024.1"/>
</dbReference>
<dbReference type="GO" id="GO:0005886">
    <property type="term" value="C:plasma membrane"/>
    <property type="evidence" value="ECO:0007669"/>
    <property type="project" value="UniProtKB-SubCell"/>
</dbReference>
<dbReference type="PROSITE" id="PS00675">
    <property type="entry name" value="SIGMA54_INTERACT_1"/>
    <property type="match status" value="1"/>
</dbReference>
<dbReference type="PANTHER" id="PTHR43394">
    <property type="entry name" value="ATP-DEPENDENT PERMEASE MDL1, MITOCHONDRIAL"/>
    <property type="match status" value="1"/>
</dbReference>
<reference evidence="10 11" key="1">
    <citation type="submission" date="2014-04" db="EMBL/GenBank/DDBJ databases">
        <title>Characterization and application of a salt tolerant electro-active bacterium.</title>
        <authorList>
            <person name="Yang L."/>
            <person name="Wei S."/>
            <person name="Tay Q.X.M."/>
        </authorList>
    </citation>
    <scope>NUCLEOTIDE SEQUENCE [LARGE SCALE GENOMIC DNA]</scope>
    <source>
        <strain evidence="10 11">LY1</strain>
    </source>
</reference>
<evidence type="ECO:0000259" key="9">
    <source>
        <dbReference type="PROSITE" id="PS50929"/>
    </source>
</evidence>
<dbReference type="Proteomes" id="UP000027821">
    <property type="component" value="Unassembled WGS sequence"/>
</dbReference>
<evidence type="ECO:0000256" key="7">
    <source>
        <dbReference type="SAM" id="Phobius"/>
    </source>
</evidence>
<keyword evidence="5 7" id="KW-1133">Transmembrane helix</keyword>
<keyword evidence="3" id="KW-0547">Nucleotide-binding</keyword>
<feature type="domain" description="ABC transmembrane type-1" evidence="9">
    <location>
        <begin position="30"/>
        <end position="307"/>
    </location>
</feature>
<feature type="transmembrane region" description="Helical" evidence="7">
    <location>
        <begin position="62"/>
        <end position="86"/>
    </location>
</feature>
<keyword evidence="4 10" id="KW-0067">ATP-binding</keyword>
<evidence type="ECO:0000256" key="2">
    <source>
        <dbReference type="ARBA" id="ARBA00022692"/>
    </source>
</evidence>
<dbReference type="Gene3D" id="1.20.1560.10">
    <property type="entry name" value="ABC transporter type 1, transmembrane domain"/>
    <property type="match status" value="1"/>
</dbReference>
<dbReference type="Gene3D" id="3.40.50.300">
    <property type="entry name" value="P-loop containing nucleotide triphosphate hydrolases"/>
    <property type="match status" value="1"/>
</dbReference>
<protein>
    <submittedName>
        <fullName evidence="10">ABC transporter ATP-binding protein</fullName>
    </submittedName>
</protein>
<dbReference type="SUPFAM" id="SSF90123">
    <property type="entry name" value="ABC transporter transmembrane region"/>
    <property type="match status" value="1"/>
</dbReference>
<evidence type="ECO:0000256" key="4">
    <source>
        <dbReference type="ARBA" id="ARBA00022840"/>
    </source>
</evidence>
<dbReference type="InterPro" id="IPR039421">
    <property type="entry name" value="Type_1_exporter"/>
</dbReference>
<evidence type="ECO:0000313" key="11">
    <source>
        <dbReference type="Proteomes" id="UP000027821"/>
    </source>
</evidence>
<keyword evidence="6 7" id="KW-0472">Membrane</keyword>